<feature type="region of interest" description="Disordered" evidence="1">
    <location>
        <begin position="39"/>
        <end position="104"/>
    </location>
</feature>
<dbReference type="AlphaFoldDB" id="A0A183RVD2"/>
<evidence type="ECO:0000256" key="1">
    <source>
        <dbReference type="SAM" id="MobiDB-lite"/>
    </source>
</evidence>
<reference evidence="2" key="1">
    <citation type="submission" date="2022-06" db="EMBL/GenBank/DDBJ databases">
        <authorList>
            <person name="Berger JAMES D."/>
            <person name="Berger JAMES D."/>
        </authorList>
    </citation>
    <scope>NUCLEOTIDE SEQUENCE [LARGE SCALE GENOMIC DNA]</scope>
</reference>
<sequence length="104" mass="12431">MTLLTNRTTIDIVGQLNKQHYESSNNPLLRYSQTQLIQNNSQQQVRNITRSTQRRRNYGGGKWERDKRSTKFKVSRLQQALSYRMDHYRNPGQDCRKEKQKDSN</sequence>
<dbReference type="Proteomes" id="UP000050792">
    <property type="component" value="Unassembled WGS sequence"/>
</dbReference>
<feature type="compositionally biased region" description="Basic and acidic residues" evidence="1">
    <location>
        <begin position="84"/>
        <end position="104"/>
    </location>
</feature>
<organism evidence="2 3">
    <name type="scientific">Schistosoma rodhaini</name>
    <dbReference type="NCBI Taxonomy" id="6188"/>
    <lineage>
        <taxon>Eukaryota</taxon>
        <taxon>Metazoa</taxon>
        <taxon>Spiralia</taxon>
        <taxon>Lophotrochozoa</taxon>
        <taxon>Platyhelminthes</taxon>
        <taxon>Trematoda</taxon>
        <taxon>Digenea</taxon>
        <taxon>Strigeidida</taxon>
        <taxon>Schistosomatoidea</taxon>
        <taxon>Schistosomatidae</taxon>
        <taxon>Schistosoma</taxon>
    </lineage>
</organism>
<evidence type="ECO:0000313" key="2">
    <source>
        <dbReference type="Proteomes" id="UP000050792"/>
    </source>
</evidence>
<reference evidence="3" key="2">
    <citation type="submission" date="2023-11" db="UniProtKB">
        <authorList>
            <consortium name="WormBaseParasite"/>
        </authorList>
    </citation>
    <scope>IDENTIFICATION</scope>
</reference>
<name>A0A183RVD2_9TREM</name>
<keyword evidence="2" id="KW-1185">Reference proteome</keyword>
<protein>
    <submittedName>
        <fullName evidence="3">Uncharacterized protein</fullName>
    </submittedName>
</protein>
<accession>A0A183RVD2</accession>
<dbReference type="WBParaSite" id="SRDH1_96420.1">
    <property type="protein sequence ID" value="SRDH1_96420.1"/>
    <property type="gene ID" value="SRDH1_96420"/>
</dbReference>
<proteinExistence type="predicted"/>
<evidence type="ECO:0000313" key="3">
    <source>
        <dbReference type="WBParaSite" id="SRDH1_96420.1"/>
    </source>
</evidence>